<dbReference type="Proteomes" id="UP000001726">
    <property type="component" value="Chromosome"/>
</dbReference>
<accession>B2VCM7</accession>
<organism evidence="4 5">
    <name type="scientific">Erwinia tasmaniensis (strain DSM 17950 / CFBP 7177 / CIP 109463 / NCPPB 4357 / Et1/99)</name>
    <dbReference type="NCBI Taxonomy" id="465817"/>
    <lineage>
        <taxon>Bacteria</taxon>
        <taxon>Pseudomonadati</taxon>
        <taxon>Pseudomonadota</taxon>
        <taxon>Gammaproteobacteria</taxon>
        <taxon>Enterobacterales</taxon>
        <taxon>Erwiniaceae</taxon>
        <taxon>Erwinia</taxon>
    </lineage>
</organism>
<gene>
    <name evidence="4" type="ordered locus">ETA_08690</name>
</gene>
<dbReference type="EMBL" id="CU468135">
    <property type="protein sequence ID" value="CAO95915.1"/>
    <property type="molecule type" value="Genomic_DNA"/>
</dbReference>
<dbReference type="Gene3D" id="2.180.10.10">
    <property type="entry name" value="RHS repeat-associated core"/>
    <property type="match status" value="1"/>
</dbReference>
<dbReference type="eggNOG" id="COG3209">
    <property type="taxonomic scope" value="Bacteria"/>
</dbReference>
<reference evidence="4 5" key="1">
    <citation type="journal article" date="2008" name="Environ. Microbiol.">
        <title>The genome of Erwinia tasmaniensis strain Et1/99, a non-pathogenic bacterium in the genus Erwinia.</title>
        <authorList>
            <person name="Kube M."/>
            <person name="Migdoll A.M."/>
            <person name="Mueller I."/>
            <person name="Kuhl H."/>
            <person name="Beck A."/>
            <person name="Reinhardt R."/>
            <person name="Geider K."/>
        </authorList>
    </citation>
    <scope>NUCLEOTIDE SEQUENCE [LARGE SCALE GENOMIC DNA]</scope>
    <source>
        <strain evidence="5">DSM 17950 / CFBP 7177 / CIP 109463 / NCPPB 4357 / Et1/99</strain>
    </source>
</reference>
<dbReference type="PANTHER" id="PTHR32305">
    <property type="match status" value="1"/>
</dbReference>
<evidence type="ECO:0000256" key="1">
    <source>
        <dbReference type="ARBA" id="ARBA00009455"/>
    </source>
</evidence>
<dbReference type="STRING" id="465817.ETA_08690"/>
<dbReference type="InterPro" id="IPR050708">
    <property type="entry name" value="T6SS_VgrG/RHS"/>
</dbReference>
<dbReference type="NCBIfam" id="TIGR03696">
    <property type="entry name" value="Rhs_assc_core"/>
    <property type="match status" value="1"/>
</dbReference>
<feature type="domain" description="RHS protein conserved region" evidence="2">
    <location>
        <begin position="38"/>
        <end position="73"/>
    </location>
</feature>
<sequence length="268" mass="29720">MQEQRANGTRRTWSYDPESPWTPLAAIEQAGEGPEADIYWLNSDLNGAPLEVTDAEGNLRWSGQYDTFGKLLGQTVAGSAQRTGPVYDQPLRYAGQYQDNESGLHYNLFRYYEPEVGRFTTQDPVGLAGGMNLYAYAPNPLSWIDPLGLAKCSADASNGKYSSRNTALRAAKRDAGIPMTQAPTKVEMVNLTDRNGKHILGEDHLPLKTREYTFTRPNKESVVIQDHWPGHIYGPQGTPGNQGPHINIRPISDTRNGKVVGTLEHYPF</sequence>
<evidence type="ECO:0000259" key="2">
    <source>
        <dbReference type="Pfam" id="PF03527"/>
    </source>
</evidence>
<dbReference type="AlphaFoldDB" id="B2VCM7"/>
<evidence type="ECO:0000313" key="5">
    <source>
        <dbReference type="Proteomes" id="UP000001726"/>
    </source>
</evidence>
<dbReference type="KEGG" id="eta:ETA_08690"/>
<keyword evidence="5" id="KW-1185">Reference proteome</keyword>
<evidence type="ECO:0000313" key="4">
    <source>
        <dbReference type="EMBL" id="CAO95915.1"/>
    </source>
</evidence>
<dbReference type="PANTHER" id="PTHR32305:SF15">
    <property type="entry name" value="PROTEIN RHSA-RELATED"/>
    <property type="match status" value="1"/>
</dbReference>
<dbReference type="HOGENOM" id="CLU_044841_1_1_6"/>
<dbReference type="Pfam" id="PF03527">
    <property type="entry name" value="RHS"/>
    <property type="match status" value="1"/>
</dbReference>
<dbReference type="InterPro" id="IPR028048">
    <property type="entry name" value="Tox-HNH-EHHH"/>
</dbReference>
<name>B2VCM7_ERWT9</name>
<dbReference type="InterPro" id="IPR001826">
    <property type="entry name" value="RHS"/>
</dbReference>
<evidence type="ECO:0000259" key="3">
    <source>
        <dbReference type="Pfam" id="PF15657"/>
    </source>
</evidence>
<dbReference type="Pfam" id="PF15657">
    <property type="entry name" value="Tox-HNH-EHHH"/>
    <property type="match status" value="1"/>
</dbReference>
<proteinExistence type="inferred from homology"/>
<comment type="similarity">
    <text evidence="1">Belongs to the RHS family.</text>
</comment>
<protein>
    <submittedName>
        <fullName evidence="4">Probable RHS protein</fullName>
    </submittedName>
</protein>
<feature type="domain" description="HNH/Endo VII superfamily nuclease toxins" evidence="3">
    <location>
        <begin position="198"/>
        <end position="268"/>
    </location>
</feature>
<dbReference type="InterPro" id="IPR022385">
    <property type="entry name" value="Rhs_assc_core"/>
</dbReference>